<feature type="transmembrane region" description="Helical" evidence="1">
    <location>
        <begin position="135"/>
        <end position="155"/>
    </location>
</feature>
<evidence type="ECO:0000313" key="2">
    <source>
        <dbReference type="EMBL" id="CAF1045899.1"/>
    </source>
</evidence>
<organism evidence="2 3">
    <name type="scientific">Adineta steineri</name>
    <dbReference type="NCBI Taxonomy" id="433720"/>
    <lineage>
        <taxon>Eukaryota</taxon>
        <taxon>Metazoa</taxon>
        <taxon>Spiralia</taxon>
        <taxon>Gnathifera</taxon>
        <taxon>Rotifera</taxon>
        <taxon>Eurotatoria</taxon>
        <taxon>Bdelloidea</taxon>
        <taxon>Adinetida</taxon>
        <taxon>Adinetidae</taxon>
        <taxon>Adineta</taxon>
    </lineage>
</organism>
<evidence type="ECO:0000256" key="1">
    <source>
        <dbReference type="SAM" id="Phobius"/>
    </source>
</evidence>
<keyword evidence="1" id="KW-0472">Membrane</keyword>
<keyword evidence="1" id="KW-1133">Transmembrane helix</keyword>
<accession>A0A814JZW3</accession>
<feature type="transmembrane region" description="Helical" evidence="1">
    <location>
        <begin position="99"/>
        <end position="123"/>
    </location>
</feature>
<protein>
    <submittedName>
        <fullName evidence="2">Uncharacterized protein</fullName>
    </submittedName>
</protein>
<reference evidence="2" key="1">
    <citation type="submission" date="2021-02" db="EMBL/GenBank/DDBJ databases">
        <authorList>
            <person name="Nowell W R."/>
        </authorList>
    </citation>
    <scope>NUCLEOTIDE SEQUENCE</scope>
</reference>
<dbReference type="AlphaFoldDB" id="A0A814JZW3"/>
<evidence type="ECO:0000313" key="3">
    <source>
        <dbReference type="Proteomes" id="UP000663845"/>
    </source>
</evidence>
<dbReference type="Proteomes" id="UP000663845">
    <property type="component" value="Unassembled WGS sequence"/>
</dbReference>
<comment type="caution">
    <text evidence="2">The sequence shown here is derived from an EMBL/GenBank/DDBJ whole genome shotgun (WGS) entry which is preliminary data.</text>
</comment>
<gene>
    <name evidence="2" type="ORF">JYZ213_LOCUS18402</name>
</gene>
<dbReference type="EMBL" id="CAJNOG010000179">
    <property type="protein sequence ID" value="CAF1045899.1"/>
    <property type="molecule type" value="Genomic_DNA"/>
</dbReference>
<sequence>MTATQFTTIKQYILLKGDRQTYCNMYNDNPHLLFGTCHIYLNPSVGQFNMNCDPNKSDFDTIVIQDWSSRTIYYRIKLNEDEQTLTFDPPEISHARRQYVLPLLSVSSICVLIEAIYILGMSIPSVFFQLTQNELWFYAGHLIPIVLALITWSIFHPSRLLPPPETAVPHNEAGEELLPPPQTI</sequence>
<keyword evidence="1" id="KW-0812">Transmembrane</keyword>
<proteinExistence type="predicted"/>
<name>A0A814JZW3_9BILA</name>